<feature type="region of interest" description="Disordered" evidence="1">
    <location>
        <begin position="320"/>
        <end position="339"/>
    </location>
</feature>
<organism evidence="2 3">
    <name type="scientific">Emericellopsis cladophorae</name>
    <dbReference type="NCBI Taxonomy" id="2686198"/>
    <lineage>
        <taxon>Eukaryota</taxon>
        <taxon>Fungi</taxon>
        <taxon>Dikarya</taxon>
        <taxon>Ascomycota</taxon>
        <taxon>Pezizomycotina</taxon>
        <taxon>Sordariomycetes</taxon>
        <taxon>Hypocreomycetidae</taxon>
        <taxon>Hypocreales</taxon>
        <taxon>Bionectriaceae</taxon>
        <taxon>Emericellopsis</taxon>
    </lineage>
</organism>
<accession>A0A9Q0BD46</accession>
<evidence type="ECO:0000256" key="1">
    <source>
        <dbReference type="SAM" id="MobiDB-lite"/>
    </source>
</evidence>
<keyword evidence="3" id="KW-1185">Reference proteome</keyword>
<gene>
    <name evidence="2" type="ORF">J7T54_003154</name>
</gene>
<dbReference type="EMBL" id="JAGIXG020000026">
    <property type="protein sequence ID" value="KAI6781012.1"/>
    <property type="molecule type" value="Genomic_DNA"/>
</dbReference>
<reference evidence="2" key="1">
    <citation type="journal article" date="2021" name="J Fungi (Basel)">
        <title>Genomic and Metabolomic Analyses of the Marine Fungus Emericellopsis cladophorae: Insights into Saltwater Adaptability Mechanisms and Its Biosynthetic Potential.</title>
        <authorList>
            <person name="Goncalves M.F.M."/>
            <person name="Hilario S."/>
            <person name="Van de Peer Y."/>
            <person name="Esteves A.C."/>
            <person name="Alves A."/>
        </authorList>
    </citation>
    <scope>NUCLEOTIDE SEQUENCE</scope>
    <source>
        <strain evidence="2">MUM 19.33</strain>
    </source>
</reference>
<dbReference type="GeneID" id="75829659"/>
<dbReference type="OrthoDB" id="5378679at2759"/>
<dbReference type="Gene3D" id="2.40.50.140">
    <property type="entry name" value="Nucleic acid-binding proteins"/>
    <property type="match status" value="1"/>
</dbReference>
<dbReference type="SUPFAM" id="SSF50249">
    <property type="entry name" value="Nucleic acid-binding proteins"/>
    <property type="match status" value="1"/>
</dbReference>
<dbReference type="InterPro" id="IPR012340">
    <property type="entry name" value="NA-bd_OB-fold"/>
</dbReference>
<dbReference type="AlphaFoldDB" id="A0A9Q0BD46"/>
<comment type="caution">
    <text evidence="2">The sequence shown here is derived from an EMBL/GenBank/DDBJ whole genome shotgun (WGS) entry which is preliminary data.</text>
</comment>
<name>A0A9Q0BD46_9HYPO</name>
<sequence>MPPKIILFAGAPTPSAVTESTCTIRTVNNDLLRFLDPTTPSVTRPPSPKQSYAPWRSLSLEKRPLRTGLAFSQTHHPASWTQANDFFAAATLSFDESTSLQTAEEGVLTSFCEHSLASHKPSAADTTTSVTASLDETSFLTVTSNHTSSSFPKTPLPPCHLSDMEDIPSPKNILSLVPATITVNLIAGIISIAQPRTVTTRYGRQLSLVELLVGDETKSGFGITFWLGGDSIPASVLANLRRQDVVLIRNVALNVFRDKVYGQSLRKGLTKVNLLWRKDGGGFYSRRDMVSRKQALDPQLDKARRVKDWVIHFVGGDRPATRRTTRARKSWDQPPDDTQ</sequence>
<dbReference type="RefSeq" id="XP_051361868.1">
    <property type="nucleotide sequence ID" value="XM_051506967.1"/>
</dbReference>
<dbReference type="Proteomes" id="UP001055219">
    <property type="component" value="Unassembled WGS sequence"/>
</dbReference>
<reference evidence="2" key="2">
    <citation type="submission" date="2022-07" db="EMBL/GenBank/DDBJ databases">
        <authorList>
            <person name="Goncalves M.F.M."/>
            <person name="Hilario S."/>
            <person name="Van De Peer Y."/>
            <person name="Esteves A.C."/>
            <person name="Alves A."/>
        </authorList>
    </citation>
    <scope>NUCLEOTIDE SEQUENCE</scope>
    <source>
        <strain evidence="2">MUM 19.33</strain>
    </source>
</reference>
<evidence type="ECO:0000313" key="3">
    <source>
        <dbReference type="Proteomes" id="UP001055219"/>
    </source>
</evidence>
<protein>
    <submittedName>
        <fullName evidence="2">Uncharacterized protein</fullName>
    </submittedName>
</protein>
<evidence type="ECO:0000313" key="2">
    <source>
        <dbReference type="EMBL" id="KAI6781012.1"/>
    </source>
</evidence>
<proteinExistence type="predicted"/>